<dbReference type="Proteomes" id="UP000533476">
    <property type="component" value="Unassembled WGS sequence"/>
</dbReference>
<proteinExistence type="predicted"/>
<dbReference type="EMBL" id="JABBVZ010000029">
    <property type="protein sequence ID" value="NMP22710.1"/>
    <property type="molecule type" value="Genomic_DNA"/>
</dbReference>
<protein>
    <submittedName>
        <fullName evidence="1">Uncharacterized protein</fullName>
    </submittedName>
</protein>
<evidence type="ECO:0000313" key="2">
    <source>
        <dbReference type="Proteomes" id="UP000533476"/>
    </source>
</evidence>
<name>A0A7Y0L5A2_9FIRM</name>
<organism evidence="1 2">
    <name type="scientific">Sulfobacillus harzensis</name>
    <dbReference type="NCBI Taxonomy" id="2729629"/>
    <lineage>
        <taxon>Bacteria</taxon>
        <taxon>Bacillati</taxon>
        <taxon>Bacillota</taxon>
        <taxon>Clostridia</taxon>
        <taxon>Eubacteriales</taxon>
        <taxon>Clostridiales Family XVII. Incertae Sedis</taxon>
        <taxon>Sulfobacillus</taxon>
    </lineage>
</organism>
<sequence length="78" mass="8472">MIFVEITGWANPHQLSAGLDPAEAVESVLRGEGVEDTAPLHHLPARIGPFDNFREADSFNRLLQGYGAICSIVDDPRA</sequence>
<dbReference type="RefSeq" id="WP_169099275.1">
    <property type="nucleotide sequence ID" value="NZ_JABBVZ010000029.1"/>
</dbReference>
<comment type="caution">
    <text evidence="1">The sequence shown here is derived from an EMBL/GenBank/DDBJ whole genome shotgun (WGS) entry which is preliminary data.</text>
</comment>
<reference evidence="1 2" key="1">
    <citation type="submission" date="2020-04" db="EMBL/GenBank/DDBJ databases">
        <authorList>
            <person name="Zhang R."/>
            <person name="Schippers A."/>
        </authorList>
    </citation>
    <scope>NUCLEOTIDE SEQUENCE [LARGE SCALE GENOMIC DNA]</scope>
    <source>
        <strain evidence="1 2">DSM 109850</strain>
    </source>
</reference>
<dbReference type="AlphaFoldDB" id="A0A7Y0L5A2"/>
<evidence type="ECO:0000313" key="1">
    <source>
        <dbReference type="EMBL" id="NMP22710.1"/>
    </source>
</evidence>
<keyword evidence="2" id="KW-1185">Reference proteome</keyword>
<gene>
    <name evidence="1" type="ORF">HIJ39_10150</name>
</gene>
<accession>A0A7Y0L5A2</accession>